<dbReference type="RefSeq" id="WP_027227376.1">
    <property type="nucleotide sequence ID" value="NZ_CP021259.1"/>
</dbReference>
<evidence type="ECO:0000313" key="2">
    <source>
        <dbReference type="EMBL" id="PPK29780.1"/>
    </source>
</evidence>
<dbReference type="AlphaFoldDB" id="A0A2S6EX81"/>
<dbReference type="OrthoDB" id="5431326at2"/>
<evidence type="ECO:0000313" key="3">
    <source>
        <dbReference type="Proteomes" id="UP000239239"/>
    </source>
</evidence>
<dbReference type="Pfam" id="PF00080">
    <property type="entry name" value="Sod_Cu"/>
    <property type="match status" value="1"/>
</dbReference>
<dbReference type="Proteomes" id="UP000239239">
    <property type="component" value="Unassembled WGS sequence"/>
</dbReference>
<comment type="caution">
    <text evidence="2">The sequence shown here is derived from an EMBL/GenBank/DDBJ whole genome shotgun (WGS) entry which is preliminary data.</text>
</comment>
<dbReference type="InterPro" id="IPR036423">
    <property type="entry name" value="SOD-like_Cu/Zn_dom_sf"/>
</dbReference>
<organism evidence="2 3">
    <name type="scientific">Legionella pneumophila</name>
    <dbReference type="NCBI Taxonomy" id="446"/>
    <lineage>
        <taxon>Bacteria</taxon>
        <taxon>Pseudomonadati</taxon>
        <taxon>Pseudomonadota</taxon>
        <taxon>Gammaproteobacteria</taxon>
        <taxon>Legionellales</taxon>
        <taxon>Legionellaceae</taxon>
        <taxon>Legionella</taxon>
    </lineage>
</organism>
<dbReference type="EMBL" id="PQWY01000016">
    <property type="protein sequence ID" value="PPK29780.1"/>
    <property type="molecule type" value="Genomic_DNA"/>
</dbReference>
<dbReference type="InterPro" id="IPR001424">
    <property type="entry name" value="SOD_Cu_Zn_dom"/>
</dbReference>
<name>A0A2S6EX81_LEGPN</name>
<reference evidence="2 3" key="1">
    <citation type="submission" date="2018-02" db="EMBL/GenBank/DDBJ databases">
        <title>Draft genome sequences of four Legionella pneumophila clinical strains isolated in Ontario.</title>
        <authorList>
            <person name="Fortuna A."/>
            <person name="Ramnarine R."/>
            <person name="Li A."/>
            <person name="Frantz C."/>
            <person name="Mallo G."/>
        </authorList>
    </citation>
    <scope>NUCLEOTIDE SEQUENCE [LARGE SCALE GENOMIC DNA]</scope>
    <source>
        <strain evidence="2 3">LG61</strain>
    </source>
</reference>
<dbReference type="InterPro" id="IPR024134">
    <property type="entry name" value="SOD_Cu/Zn_/chaperone"/>
</dbReference>
<dbReference type="SUPFAM" id="SSF49329">
    <property type="entry name" value="Cu,Zn superoxide dismutase-like"/>
    <property type="match status" value="1"/>
</dbReference>
<dbReference type="GO" id="GO:0005507">
    <property type="term" value="F:copper ion binding"/>
    <property type="evidence" value="ECO:0007669"/>
    <property type="project" value="InterPro"/>
</dbReference>
<dbReference type="Gene3D" id="2.60.40.200">
    <property type="entry name" value="Superoxide dismutase, copper/zinc binding domain"/>
    <property type="match status" value="1"/>
</dbReference>
<comment type="similarity">
    <text evidence="1">Belongs to the Cu-Zn superoxide dismutase family.</text>
</comment>
<dbReference type="GO" id="GO:0006801">
    <property type="term" value="P:superoxide metabolic process"/>
    <property type="evidence" value="ECO:0007669"/>
    <property type="project" value="InterPro"/>
</dbReference>
<accession>A0A2S6EX81</accession>
<protein>
    <submittedName>
        <fullName evidence="2">Superoxide dismutase</fullName>
    </submittedName>
</protein>
<dbReference type="PANTHER" id="PTHR10003">
    <property type="entry name" value="SUPEROXIDE DISMUTASE CU-ZN -RELATED"/>
    <property type="match status" value="1"/>
</dbReference>
<evidence type="ECO:0000256" key="1">
    <source>
        <dbReference type="ARBA" id="ARBA00010457"/>
    </source>
</evidence>
<dbReference type="CDD" id="cd00305">
    <property type="entry name" value="Cu-Zn_Superoxide_Dismutase"/>
    <property type="match status" value="1"/>
</dbReference>
<proteinExistence type="inferred from homology"/>
<gene>
    <name evidence="2" type="ORF">C3928_11965</name>
</gene>
<sequence>MNKSGTILVGTFLFSSMAFADDLTAPIYTTGPKPVAIGKVTFTQTPYGVLITPNLTNLPEGPHGFHLHKNADCGDHGMQAEGHYDPQNTNSHQGPYGNGHLGDLPVLYVTSDGKAMIPTLAPRLKLSDMHNLAVMIHANGDSYSDNPPQGGGEGRIACGVIK</sequence>